<evidence type="ECO:0000256" key="1">
    <source>
        <dbReference type="SAM" id="SignalP"/>
    </source>
</evidence>
<proteinExistence type="predicted"/>
<dbReference type="InterPro" id="IPR012338">
    <property type="entry name" value="Beta-lactam/transpept-like"/>
</dbReference>
<name>A0ABT3JX98_9XANT</name>
<dbReference type="InterPro" id="IPR050491">
    <property type="entry name" value="AmpC-like"/>
</dbReference>
<reference evidence="3 4" key="1">
    <citation type="submission" date="2022-10" db="EMBL/GenBank/DDBJ databases">
        <title>Xanthomonas sp. H13-6.</title>
        <authorList>
            <person name="Liu X."/>
            <person name="Deng Z."/>
            <person name="Jiang Y."/>
            <person name="Yu T."/>
            <person name="Ai J."/>
        </authorList>
    </citation>
    <scope>NUCLEOTIDE SEQUENCE [LARGE SCALE GENOMIC DNA]</scope>
    <source>
        <strain evidence="3 4">H13-6</strain>
    </source>
</reference>
<keyword evidence="1" id="KW-0732">Signal</keyword>
<dbReference type="InterPro" id="IPR001466">
    <property type="entry name" value="Beta-lactam-related"/>
</dbReference>
<comment type="caution">
    <text evidence="3">The sequence shown here is derived from an EMBL/GenBank/DDBJ whole genome shotgun (WGS) entry which is preliminary data.</text>
</comment>
<dbReference type="PANTHER" id="PTHR46825">
    <property type="entry name" value="D-ALANYL-D-ALANINE-CARBOXYPEPTIDASE/ENDOPEPTIDASE AMPH"/>
    <property type="match status" value="1"/>
</dbReference>
<dbReference type="Pfam" id="PF00144">
    <property type="entry name" value="Beta-lactamase"/>
    <property type="match status" value="1"/>
</dbReference>
<evidence type="ECO:0000313" key="4">
    <source>
        <dbReference type="Proteomes" id="UP001209922"/>
    </source>
</evidence>
<dbReference type="Proteomes" id="UP001209922">
    <property type="component" value="Unassembled WGS sequence"/>
</dbReference>
<sequence length="377" mass="40648">MESSHRRIALLPLLLLLGACSSAPCRAPSPSVQMVDEAVGGLGQTLDALLADEHADGAFEGVALVAQGDEVVLRKGYGCRDRNRKRPATPESISDIGSVAKTFTAAAILRLEAAGLLSGDDRIERFYPDAPLDKRAITLRQLLVHTSGLEDFHADSDFEPMTRDEAEARILALPLLSAPGAKEAYSNAGYTLLAAIVERASGQSFDAYVRRELLVPAGLADTGWYGSPHIDAERLARGYGGERKGRTTFERELTWALAGGGGMVSTVDDLHRWYRWLATGRLLDRDPARIFARAGEGRWSEGSWRSIAIGDAQAVEMGGSTDFGYTAKIQYLAQADTLVVLLFNGYSRKYGPGTHHAIANRVLVPAIVAGGNNRMQP</sequence>
<feature type="chain" id="PRO_5046271116" evidence="1">
    <location>
        <begin position="28"/>
        <end position="377"/>
    </location>
</feature>
<dbReference type="Gene3D" id="3.40.710.10">
    <property type="entry name" value="DD-peptidase/beta-lactamase superfamily"/>
    <property type="match status" value="1"/>
</dbReference>
<organism evidence="3 4">
    <name type="scientific">Xanthomonas chitinilytica</name>
    <dbReference type="NCBI Taxonomy" id="2989819"/>
    <lineage>
        <taxon>Bacteria</taxon>
        <taxon>Pseudomonadati</taxon>
        <taxon>Pseudomonadota</taxon>
        <taxon>Gammaproteobacteria</taxon>
        <taxon>Lysobacterales</taxon>
        <taxon>Lysobacteraceae</taxon>
        <taxon>Xanthomonas</taxon>
    </lineage>
</organism>
<dbReference type="SUPFAM" id="SSF56601">
    <property type="entry name" value="beta-lactamase/transpeptidase-like"/>
    <property type="match status" value="1"/>
</dbReference>
<dbReference type="EMBL" id="JAPCHY010000009">
    <property type="protein sequence ID" value="MCW4473133.1"/>
    <property type="molecule type" value="Genomic_DNA"/>
</dbReference>
<keyword evidence="4" id="KW-1185">Reference proteome</keyword>
<dbReference type="PANTHER" id="PTHR46825:SF9">
    <property type="entry name" value="BETA-LACTAMASE-RELATED DOMAIN-CONTAINING PROTEIN"/>
    <property type="match status" value="1"/>
</dbReference>
<feature type="domain" description="Beta-lactamase-related" evidence="2">
    <location>
        <begin position="47"/>
        <end position="351"/>
    </location>
</feature>
<accession>A0ABT3JX98</accession>
<gene>
    <name evidence="3" type="ORF">OK345_11520</name>
</gene>
<protein>
    <submittedName>
        <fullName evidence="3">Beta-lactamase family protein</fullName>
    </submittedName>
</protein>
<evidence type="ECO:0000313" key="3">
    <source>
        <dbReference type="EMBL" id="MCW4473133.1"/>
    </source>
</evidence>
<evidence type="ECO:0000259" key="2">
    <source>
        <dbReference type="Pfam" id="PF00144"/>
    </source>
</evidence>
<dbReference type="PROSITE" id="PS51257">
    <property type="entry name" value="PROKAR_LIPOPROTEIN"/>
    <property type="match status" value="1"/>
</dbReference>
<dbReference type="RefSeq" id="WP_265128119.1">
    <property type="nucleotide sequence ID" value="NZ_JAPCHY010000009.1"/>
</dbReference>
<feature type="signal peptide" evidence="1">
    <location>
        <begin position="1"/>
        <end position="27"/>
    </location>
</feature>